<feature type="compositionally biased region" description="Polar residues" evidence="1">
    <location>
        <begin position="12"/>
        <end position="24"/>
    </location>
</feature>
<sequence length="83" mass="9469">MSRKQRKPLGTVKQNPKTTVSDLTNSLPRAGVKVSQTTQEYNGHSTGCKPIVGSKNREARKYRDEPQQLWNKVLWTDETEINL</sequence>
<dbReference type="AlphaFoldDB" id="A0A3B3REF2"/>
<feature type="region of interest" description="Disordered" evidence="1">
    <location>
        <begin position="1"/>
        <end position="24"/>
    </location>
</feature>
<name>A0A3B3REF2_9TELE</name>
<keyword evidence="3" id="KW-1185">Reference proteome</keyword>
<protein>
    <recommendedName>
        <fullName evidence="4">Transposase Tc1-like domain-containing protein</fullName>
    </recommendedName>
</protein>
<evidence type="ECO:0000313" key="3">
    <source>
        <dbReference type="Proteomes" id="UP000261540"/>
    </source>
</evidence>
<accession>A0A3B3REF2</accession>
<reference evidence="2" key="2">
    <citation type="submission" date="2025-09" db="UniProtKB">
        <authorList>
            <consortium name="Ensembl"/>
        </authorList>
    </citation>
    <scope>IDENTIFICATION</scope>
</reference>
<dbReference type="Ensembl" id="ENSPKIT00000040542.1">
    <property type="protein sequence ID" value="ENSPKIP00000016061.1"/>
    <property type="gene ID" value="ENSPKIG00000002557.1"/>
</dbReference>
<dbReference type="Proteomes" id="UP000261540">
    <property type="component" value="Unplaced"/>
</dbReference>
<evidence type="ECO:0000313" key="2">
    <source>
        <dbReference type="Ensembl" id="ENSPKIP00000016061.1"/>
    </source>
</evidence>
<reference evidence="2" key="1">
    <citation type="submission" date="2025-08" db="UniProtKB">
        <authorList>
            <consortium name="Ensembl"/>
        </authorList>
    </citation>
    <scope>IDENTIFICATION</scope>
</reference>
<dbReference type="STRING" id="1676925.ENSPKIP00000016061"/>
<organism evidence="2 3">
    <name type="scientific">Paramormyrops kingsleyae</name>
    <dbReference type="NCBI Taxonomy" id="1676925"/>
    <lineage>
        <taxon>Eukaryota</taxon>
        <taxon>Metazoa</taxon>
        <taxon>Chordata</taxon>
        <taxon>Craniata</taxon>
        <taxon>Vertebrata</taxon>
        <taxon>Euteleostomi</taxon>
        <taxon>Actinopterygii</taxon>
        <taxon>Neopterygii</taxon>
        <taxon>Teleostei</taxon>
        <taxon>Osteoglossocephala</taxon>
        <taxon>Osteoglossomorpha</taxon>
        <taxon>Osteoglossiformes</taxon>
        <taxon>Mormyridae</taxon>
        <taxon>Paramormyrops</taxon>
    </lineage>
</organism>
<evidence type="ECO:0000256" key="1">
    <source>
        <dbReference type="SAM" id="MobiDB-lite"/>
    </source>
</evidence>
<evidence type="ECO:0008006" key="4">
    <source>
        <dbReference type="Google" id="ProtNLM"/>
    </source>
</evidence>
<dbReference type="GeneTree" id="ENSGT00940000180912"/>
<proteinExistence type="predicted"/>